<reference evidence="2 3" key="1">
    <citation type="submission" date="2019-07" db="EMBL/GenBank/DDBJ databases">
        <title>Seonamhaeicola sp. W255 draft genome.</title>
        <authorList>
            <person name="Zhang X.-Y."/>
            <person name="Zhang R."/>
            <person name="Zhong Y.-L."/>
            <person name="Du Z.-J."/>
        </authorList>
    </citation>
    <scope>NUCLEOTIDE SEQUENCE [LARGE SCALE GENOMIC DNA]</scope>
    <source>
        <strain evidence="2 3">W255</strain>
    </source>
</reference>
<accession>A0A562YFC6</accession>
<keyword evidence="1" id="KW-0812">Transmembrane</keyword>
<dbReference type="AlphaFoldDB" id="A0A562YFC6"/>
<evidence type="ECO:0000313" key="3">
    <source>
        <dbReference type="Proteomes" id="UP000295814"/>
    </source>
</evidence>
<keyword evidence="1" id="KW-1133">Transmembrane helix</keyword>
<keyword evidence="3" id="KW-1185">Reference proteome</keyword>
<organism evidence="2 3">
    <name type="scientific">Seonamhaeicola sediminis</name>
    <dbReference type="NCBI Taxonomy" id="2528206"/>
    <lineage>
        <taxon>Bacteria</taxon>
        <taxon>Pseudomonadati</taxon>
        <taxon>Bacteroidota</taxon>
        <taxon>Flavobacteriia</taxon>
        <taxon>Flavobacteriales</taxon>
        <taxon>Flavobacteriaceae</taxon>
    </lineage>
</organism>
<dbReference type="EMBL" id="SMZJ02000004">
    <property type="protein sequence ID" value="TWO32992.1"/>
    <property type="molecule type" value="Genomic_DNA"/>
</dbReference>
<evidence type="ECO:0000256" key="1">
    <source>
        <dbReference type="SAM" id="Phobius"/>
    </source>
</evidence>
<dbReference type="OrthoDB" id="1454730at2"/>
<comment type="caution">
    <text evidence="2">The sequence shown here is derived from an EMBL/GenBank/DDBJ whole genome shotgun (WGS) entry which is preliminary data.</text>
</comment>
<sequence>MFNYLELDYKTKKERELRNAIRKLQSHRINTSFRSSFSNSLNKFIVKLKLHWGKTILFTTTVLFAIITAILLLNPIISRYEKYSNTQREEIILLRKRNNQRAFNFLINSGKKRLYHGNISGAYKEFKLAHAIYPDNKELNKLLVKTLNILCEKQVSYCEVLDVFKP</sequence>
<name>A0A562YFC6_9FLAO</name>
<feature type="transmembrane region" description="Helical" evidence="1">
    <location>
        <begin position="56"/>
        <end position="77"/>
    </location>
</feature>
<evidence type="ECO:0000313" key="2">
    <source>
        <dbReference type="EMBL" id="TWO32992.1"/>
    </source>
</evidence>
<protein>
    <submittedName>
        <fullName evidence="2">Uncharacterized protein</fullName>
    </submittedName>
</protein>
<proteinExistence type="predicted"/>
<dbReference type="Proteomes" id="UP000295814">
    <property type="component" value="Unassembled WGS sequence"/>
</dbReference>
<dbReference type="RefSeq" id="WP_133356663.1">
    <property type="nucleotide sequence ID" value="NZ_SMZJ02000004.1"/>
</dbReference>
<keyword evidence="1" id="KW-0472">Membrane</keyword>
<gene>
    <name evidence="2" type="ORF">E1J38_009020</name>
</gene>